<dbReference type="PROSITE" id="PS51747">
    <property type="entry name" value="CYT_DCMP_DEAMINASES_2"/>
    <property type="match status" value="1"/>
</dbReference>
<accession>A0A1X6Z5P6</accession>
<dbReference type="RefSeq" id="WP_085826666.1">
    <property type="nucleotide sequence ID" value="NZ_FWFJ01000013.1"/>
</dbReference>
<gene>
    <name evidence="4" type="primary">tadA_2</name>
    <name evidence="4" type="ORF">ROG8370_01729</name>
</gene>
<dbReference type="SUPFAM" id="SSF53927">
    <property type="entry name" value="Cytidine deaminase-like"/>
    <property type="match status" value="1"/>
</dbReference>
<organism evidence="4 5">
    <name type="scientific">Roseovarius gaetbuli</name>
    <dbReference type="NCBI Taxonomy" id="1356575"/>
    <lineage>
        <taxon>Bacteria</taxon>
        <taxon>Pseudomonadati</taxon>
        <taxon>Pseudomonadota</taxon>
        <taxon>Alphaproteobacteria</taxon>
        <taxon>Rhodobacterales</taxon>
        <taxon>Roseobacteraceae</taxon>
        <taxon>Roseovarius</taxon>
    </lineage>
</organism>
<dbReference type="Pfam" id="PF00383">
    <property type="entry name" value="dCMP_cyt_deam_1"/>
    <property type="match status" value="1"/>
</dbReference>
<dbReference type="CDD" id="cd01285">
    <property type="entry name" value="nucleoside_deaminase"/>
    <property type="match status" value="1"/>
</dbReference>
<name>A0A1X6Z5P6_9RHOB</name>
<keyword evidence="1" id="KW-0479">Metal-binding</keyword>
<dbReference type="GO" id="GO:0008835">
    <property type="term" value="F:diaminohydroxyphosphoribosylaminopyrimidine deaminase activity"/>
    <property type="evidence" value="ECO:0007669"/>
    <property type="project" value="TreeGrafter"/>
</dbReference>
<evidence type="ECO:0000313" key="4">
    <source>
        <dbReference type="EMBL" id="SLN41295.1"/>
    </source>
</evidence>
<reference evidence="5" key="1">
    <citation type="submission" date="2017-03" db="EMBL/GenBank/DDBJ databases">
        <authorList>
            <person name="Rodrigo-Torres L."/>
            <person name="Arahal R.D."/>
            <person name="Lucena T."/>
        </authorList>
    </citation>
    <scope>NUCLEOTIDE SEQUENCE [LARGE SCALE GENOMIC DNA]</scope>
    <source>
        <strain evidence="5">CECT 8370</strain>
    </source>
</reference>
<sequence length="265" mass="29505">MPYLKAALQELIVNENYSFGGQKEAYLKALEQAYETHRGKPIQIPRNLTDQHKVVSIQDDFETTATLSAQIIRDLKARLKKSDISEELRPLIKRTGALLTSDNSAAFQNQALWACLALEAAANGDFGVGAVLVDRENRIVAMAKNTVFTRQNTSCHAEMNIISGLQIDGKALSENGDGLKDLTLISSLEPCPMCLSRISMTPIQKTLYLSPDPEGGMVTHKDHMPKVWKRFLSDKSFEKSHYEALEKLAKDIFDYTEAQNEMLGA</sequence>
<dbReference type="OrthoDB" id="7768233at2"/>
<dbReference type="GO" id="GO:0008270">
    <property type="term" value="F:zinc ion binding"/>
    <property type="evidence" value="ECO:0007669"/>
    <property type="project" value="InterPro"/>
</dbReference>
<evidence type="ECO:0000256" key="1">
    <source>
        <dbReference type="ARBA" id="ARBA00022723"/>
    </source>
</evidence>
<dbReference type="EMBL" id="FWFJ01000013">
    <property type="protein sequence ID" value="SLN41295.1"/>
    <property type="molecule type" value="Genomic_DNA"/>
</dbReference>
<keyword evidence="5" id="KW-1185">Reference proteome</keyword>
<evidence type="ECO:0000313" key="5">
    <source>
        <dbReference type="Proteomes" id="UP000194012"/>
    </source>
</evidence>
<proteinExistence type="predicted"/>
<evidence type="ECO:0000259" key="3">
    <source>
        <dbReference type="PROSITE" id="PS51747"/>
    </source>
</evidence>
<dbReference type="Gene3D" id="3.40.140.10">
    <property type="entry name" value="Cytidine Deaminase, domain 2"/>
    <property type="match status" value="1"/>
</dbReference>
<dbReference type="InterPro" id="IPR016192">
    <property type="entry name" value="APOBEC/CMP_deaminase_Zn-bd"/>
</dbReference>
<dbReference type="PANTHER" id="PTHR11079">
    <property type="entry name" value="CYTOSINE DEAMINASE FAMILY MEMBER"/>
    <property type="match status" value="1"/>
</dbReference>
<keyword evidence="4" id="KW-0378">Hydrolase</keyword>
<dbReference type="EC" id="3.5.4.33" evidence="4"/>
<feature type="domain" description="CMP/dCMP-type deaminase" evidence="3">
    <location>
        <begin position="108"/>
        <end position="219"/>
    </location>
</feature>
<dbReference type="InterPro" id="IPR016193">
    <property type="entry name" value="Cytidine_deaminase-like"/>
</dbReference>
<dbReference type="GO" id="GO:0052717">
    <property type="term" value="F:tRNA-specific adenosine-34 deaminase activity"/>
    <property type="evidence" value="ECO:0007669"/>
    <property type="project" value="UniProtKB-EC"/>
</dbReference>
<dbReference type="AlphaFoldDB" id="A0A1X6Z5P6"/>
<dbReference type="Proteomes" id="UP000194012">
    <property type="component" value="Unassembled WGS sequence"/>
</dbReference>
<protein>
    <submittedName>
        <fullName evidence="4">tRNA-specific adenosine deaminase</fullName>
        <ecNumber evidence="4">3.5.4.33</ecNumber>
    </submittedName>
</protein>
<keyword evidence="2" id="KW-0862">Zinc</keyword>
<dbReference type="InterPro" id="IPR002125">
    <property type="entry name" value="CMP_dCMP_dom"/>
</dbReference>
<evidence type="ECO:0000256" key="2">
    <source>
        <dbReference type="ARBA" id="ARBA00022833"/>
    </source>
</evidence>
<dbReference type="PANTHER" id="PTHR11079:SF162">
    <property type="entry name" value="RIBOFLAVIN BIOSYNTHESIS PROTEIN PYRD, CHLOROPLASTIC"/>
    <property type="match status" value="1"/>
</dbReference>
<dbReference type="PROSITE" id="PS00903">
    <property type="entry name" value="CYT_DCMP_DEAMINASES_1"/>
    <property type="match status" value="1"/>
</dbReference>